<accession>A0A0N4ZBJ0</accession>
<name>A0A0N4ZBJ0_PARTI</name>
<keyword evidence="4" id="KW-1185">Reference proteome</keyword>
<proteinExistence type="predicted"/>
<sequence>MLLRKVITGFGVPFTSIIIGDISSAFIKAMSLESMNIPKETKNCSNILISGRNITYSWCHFQDDIITKCLYYVYLGILLFSSQFMLDSMALGQAGCASALFEIIDRKPKIDCYSKKD</sequence>
<dbReference type="GO" id="GO:0016020">
    <property type="term" value="C:membrane"/>
    <property type="evidence" value="ECO:0007669"/>
    <property type="project" value="InterPro"/>
</dbReference>
<keyword evidence="3" id="KW-0472">Membrane</keyword>
<protein>
    <submittedName>
        <fullName evidence="5">Solute carrier family 40 protein</fullName>
    </submittedName>
</protein>
<organism evidence="4 5">
    <name type="scientific">Parastrongyloides trichosuri</name>
    <name type="common">Possum-specific nematode worm</name>
    <dbReference type="NCBI Taxonomy" id="131310"/>
    <lineage>
        <taxon>Eukaryota</taxon>
        <taxon>Metazoa</taxon>
        <taxon>Ecdysozoa</taxon>
        <taxon>Nematoda</taxon>
        <taxon>Chromadorea</taxon>
        <taxon>Rhabditida</taxon>
        <taxon>Tylenchina</taxon>
        <taxon>Panagrolaimomorpha</taxon>
        <taxon>Strongyloidoidea</taxon>
        <taxon>Strongyloididae</taxon>
        <taxon>Parastrongyloides</taxon>
    </lineage>
</organism>
<evidence type="ECO:0000256" key="3">
    <source>
        <dbReference type="ARBA" id="ARBA00023136"/>
    </source>
</evidence>
<dbReference type="InterPro" id="IPR036640">
    <property type="entry name" value="ABC1_TM_sf"/>
</dbReference>
<evidence type="ECO:0000256" key="1">
    <source>
        <dbReference type="ARBA" id="ARBA00022692"/>
    </source>
</evidence>
<evidence type="ECO:0000313" key="5">
    <source>
        <dbReference type="WBParaSite" id="PTRK_0000490150.1"/>
    </source>
</evidence>
<evidence type="ECO:0000256" key="2">
    <source>
        <dbReference type="ARBA" id="ARBA00022989"/>
    </source>
</evidence>
<evidence type="ECO:0000313" key="4">
    <source>
        <dbReference type="Proteomes" id="UP000038045"/>
    </source>
</evidence>
<dbReference type="GO" id="GO:0005524">
    <property type="term" value="F:ATP binding"/>
    <property type="evidence" value="ECO:0007669"/>
    <property type="project" value="InterPro"/>
</dbReference>
<reference evidence="5" key="1">
    <citation type="submission" date="2017-02" db="UniProtKB">
        <authorList>
            <consortium name="WormBaseParasite"/>
        </authorList>
    </citation>
    <scope>IDENTIFICATION</scope>
</reference>
<keyword evidence="1" id="KW-0812">Transmembrane</keyword>
<dbReference type="WBParaSite" id="PTRK_0000490150.1">
    <property type="protein sequence ID" value="PTRK_0000490150.1"/>
    <property type="gene ID" value="PTRK_0000490150"/>
</dbReference>
<dbReference type="Gene3D" id="1.20.1560.10">
    <property type="entry name" value="ABC transporter type 1, transmembrane domain"/>
    <property type="match status" value="1"/>
</dbReference>
<dbReference type="AlphaFoldDB" id="A0A0N4ZBJ0"/>
<dbReference type="Proteomes" id="UP000038045">
    <property type="component" value="Unplaced"/>
</dbReference>
<keyword evidence="2" id="KW-1133">Transmembrane helix</keyword>
<dbReference type="STRING" id="131310.A0A0N4ZBJ0"/>